<dbReference type="OrthoDB" id="2143914at2759"/>
<dbReference type="Proteomes" id="UP000001542">
    <property type="component" value="Unassembled WGS sequence"/>
</dbReference>
<dbReference type="GO" id="GO:0000978">
    <property type="term" value="F:RNA polymerase II cis-regulatory region sequence-specific DNA binding"/>
    <property type="evidence" value="ECO:0000318"/>
    <property type="project" value="GO_Central"/>
</dbReference>
<dbReference type="KEGG" id="tva:5468061"/>
<dbReference type="InterPro" id="IPR017930">
    <property type="entry name" value="Myb_dom"/>
</dbReference>
<dbReference type="CDD" id="cd00167">
    <property type="entry name" value="SANT"/>
    <property type="match status" value="2"/>
</dbReference>
<dbReference type="PROSITE" id="PS50090">
    <property type="entry name" value="MYB_LIKE"/>
    <property type="match status" value="2"/>
</dbReference>
<dbReference type="VEuPathDB" id="TrichDB:TVAGG3_0811470"/>
<sequence>MMECTIIEKSSKSAKNPFSPEEDRKLTQLVKFFSRKKDINWTYISQQMQTRNARQCKDRWTNYLDARVNRKDFTPEENYFLLVKVEELGRKWEKIASMMNNRTDVSLKSQYRKLMRRHASRENVFNLCMEAYSTRRKANRQNVEPESARITDRSDVKLNEMNFDIGDFDSFDFDKTGLELI</sequence>
<name>A2DAK3_TRIV3</name>
<dbReference type="STRING" id="5722.A2DAK3"/>
<dbReference type="SMR" id="A2DAK3"/>
<evidence type="ECO:0000313" key="3">
    <source>
        <dbReference type="EMBL" id="EAY22506.1"/>
    </source>
</evidence>
<dbReference type="SMART" id="SM00717">
    <property type="entry name" value="SANT"/>
    <property type="match status" value="2"/>
</dbReference>
<feature type="domain" description="HTH myb-type" evidence="2">
    <location>
        <begin position="15"/>
        <end position="68"/>
    </location>
</feature>
<keyword evidence="3" id="KW-0238">DNA-binding</keyword>
<dbReference type="AlphaFoldDB" id="A2DAK3"/>
<feature type="domain" description="Myb-like" evidence="1">
    <location>
        <begin position="10"/>
        <end position="64"/>
    </location>
</feature>
<evidence type="ECO:0000259" key="1">
    <source>
        <dbReference type="PROSITE" id="PS50090"/>
    </source>
</evidence>
<dbReference type="eggNOG" id="KOG0048">
    <property type="taxonomic scope" value="Eukaryota"/>
</dbReference>
<reference evidence="3" key="1">
    <citation type="submission" date="2006-10" db="EMBL/GenBank/DDBJ databases">
        <authorList>
            <person name="Amadeo P."/>
            <person name="Zhao Q."/>
            <person name="Wortman J."/>
            <person name="Fraser-Liggett C."/>
            <person name="Carlton J."/>
        </authorList>
    </citation>
    <scope>NUCLEOTIDE SEQUENCE</scope>
    <source>
        <strain evidence="3">G3</strain>
    </source>
</reference>
<dbReference type="GO" id="GO:0005634">
    <property type="term" value="C:nucleus"/>
    <property type="evidence" value="ECO:0000318"/>
    <property type="project" value="GO_Central"/>
</dbReference>
<dbReference type="GO" id="GO:0006355">
    <property type="term" value="P:regulation of DNA-templated transcription"/>
    <property type="evidence" value="ECO:0000318"/>
    <property type="project" value="GO_Central"/>
</dbReference>
<dbReference type="Gene3D" id="1.10.10.60">
    <property type="entry name" value="Homeodomain-like"/>
    <property type="match status" value="2"/>
</dbReference>
<dbReference type="RefSeq" id="XP_001583492.1">
    <property type="nucleotide sequence ID" value="XM_001583442.1"/>
</dbReference>
<gene>
    <name evidence="3" type="ORF">TVAG_035290</name>
</gene>
<organism evidence="3 4">
    <name type="scientific">Trichomonas vaginalis (strain ATCC PRA-98 / G3)</name>
    <dbReference type="NCBI Taxonomy" id="412133"/>
    <lineage>
        <taxon>Eukaryota</taxon>
        <taxon>Metamonada</taxon>
        <taxon>Parabasalia</taxon>
        <taxon>Trichomonadida</taxon>
        <taxon>Trichomonadidae</taxon>
        <taxon>Trichomonas</taxon>
    </lineage>
</organism>
<reference evidence="3" key="2">
    <citation type="journal article" date="2007" name="Science">
        <title>Draft genome sequence of the sexually transmitted pathogen Trichomonas vaginalis.</title>
        <authorList>
            <person name="Carlton J.M."/>
            <person name="Hirt R.P."/>
            <person name="Silva J.C."/>
            <person name="Delcher A.L."/>
            <person name="Schatz M."/>
            <person name="Zhao Q."/>
            <person name="Wortman J.R."/>
            <person name="Bidwell S.L."/>
            <person name="Alsmark U.C.M."/>
            <person name="Besteiro S."/>
            <person name="Sicheritz-Ponten T."/>
            <person name="Noel C.J."/>
            <person name="Dacks J.B."/>
            <person name="Foster P.G."/>
            <person name="Simillion C."/>
            <person name="Van de Peer Y."/>
            <person name="Miranda-Saavedra D."/>
            <person name="Barton G.J."/>
            <person name="Westrop G.D."/>
            <person name="Mueller S."/>
            <person name="Dessi D."/>
            <person name="Fiori P.L."/>
            <person name="Ren Q."/>
            <person name="Paulsen I."/>
            <person name="Zhang H."/>
            <person name="Bastida-Corcuera F.D."/>
            <person name="Simoes-Barbosa A."/>
            <person name="Brown M.T."/>
            <person name="Hayes R.D."/>
            <person name="Mukherjee M."/>
            <person name="Okumura C.Y."/>
            <person name="Schneider R."/>
            <person name="Smith A.J."/>
            <person name="Vanacova S."/>
            <person name="Villalvazo M."/>
            <person name="Haas B.J."/>
            <person name="Pertea M."/>
            <person name="Feldblyum T.V."/>
            <person name="Utterback T.R."/>
            <person name="Shu C.L."/>
            <person name="Osoegawa K."/>
            <person name="de Jong P.J."/>
            <person name="Hrdy I."/>
            <person name="Horvathova L."/>
            <person name="Zubacova Z."/>
            <person name="Dolezal P."/>
            <person name="Malik S.B."/>
            <person name="Logsdon J.M. Jr."/>
            <person name="Henze K."/>
            <person name="Gupta A."/>
            <person name="Wang C.C."/>
            <person name="Dunne R.L."/>
            <person name="Upcroft J.A."/>
            <person name="Upcroft P."/>
            <person name="White O."/>
            <person name="Salzberg S.L."/>
            <person name="Tang P."/>
            <person name="Chiu C.-H."/>
            <person name="Lee Y.-S."/>
            <person name="Embley T.M."/>
            <person name="Coombs G.H."/>
            <person name="Mottram J.C."/>
            <person name="Tachezy J."/>
            <person name="Fraser-Liggett C.M."/>
            <person name="Johnson P.J."/>
        </authorList>
    </citation>
    <scope>NUCLEOTIDE SEQUENCE [LARGE SCALE GENOMIC DNA]</scope>
    <source>
        <strain evidence="3">G3</strain>
    </source>
</reference>
<dbReference type="SUPFAM" id="SSF46689">
    <property type="entry name" value="Homeodomain-like"/>
    <property type="match status" value="1"/>
</dbReference>
<dbReference type="PROSITE" id="PS51294">
    <property type="entry name" value="HTH_MYB"/>
    <property type="match status" value="2"/>
</dbReference>
<keyword evidence="4" id="KW-1185">Reference proteome</keyword>
<accession>A2DAK3</accession>
<dbReference type="Pfam" id="PF13921">
    <property type="entry name" value="Myb_DNA-bind_6"/>
    <property type="match status" value="1"/>
</dbReference>
<dbReference type="InterPro" id="IPR001005">
    <property type="entry name" value="SANT/Myb"/>
</dbReference>
<dbReference type="InterPro" id="IPR009057">
    <property type="entry name" value="Homeodomain-like_sf"/>
</dbReference>
<dbReference type="PANTHER" id="PTHR45614:SF253">
    <property type="entry name" value="CHROMOSOME UNDETERMINED SCAFFOLD_38, WHOLE GENOME SHOTGUN SEQUENCE"/>
    <property type="match status" value="1"/>
</dbReference>
<dbReference type="GO" id="GO:0000981">
    <property type="term" value="F:DNA-binding transcription factor activity, RNA polymerase II-specific"/>
    <property type="evidence" value="ECO:0000318"/>
    <property type="project" value="GO_Central"/>
</dbReference>
<proteinExistence type="predicted"/>
<dbReference type="PANTHER" id="PTHR45614">
    <property type="entry name" value="MYB PROTEIN-RELATED"/>
    <property type="match status" value="1"/>
</dbReference>
<evidence type="ECO:0000259" key="2">
    <source>
        <dbReference type="PROSITE" id="PS51294"/>
    </source>
</evidence>
<dbReference type="InParanoid" id="A2DAK3"/>
<feature type="domain" description="HTH myb-type" evidence="2">
    <location>
        <begin position="69"/>
        <end position="119"/>
    </location>
</feature>
<evidence type="ECO:0000313" key="4">
    <source>
        <dbReference type="Proteomes" id="UP000001542"/>
    </source>
</evidence>
<feature type="domain" description="Myb-like" evidence="1">
    <location>
        <begin position="65"/>
        <end position="115"/>
    </location>
</feature>
<dbReference type="EMBL" id="DS113183">
    <property type="protein sequence ID" value="EAY22506.1"/>
    <property type="molecule type" value="Genomic_DNA"/>
</dbReference>
<dbReference type="VEuPathDB" id="TrichDB:TVAG_035290"/>
<dbReference type="InterPro" id="IPR050560">
    <property type="entry name" value="MYB_TF"/>
</dbReference>
<protein>
    <submittedName>
        <fullName evidence="3">Myb-like DNA-binding domain containing protein</fullName>
    </submittedName>
</protein>